<name>A0A212LD83_9HYPH</name>
<sequence length="42" mass="4793">MQRFCKPKVGGSIPSSGTMFLLRQAQGFIPIHCVARREFLHF</sequence>
<accession>A0A212LD83</accession>
<dbReference type="AlphaFoldDB" id="A0A212LD83"/>
<gene>
    <name evidence="1" type="ORF">KL86PLE_20128</name>
</gene>
<evidence type="ECO:0000313" key="1">
    <source>
        <dbReference type="EMBL" id="SCM75460.1"/>
    </source>
</evidence>
<reference evidence="1" key="1">
    <citation type="submission" date="2016-08" db="EMBL/GenBank/DDBJ databases">
        <authorList>
            <person name="Seilhamer J.J."/>
        </authorList>
    </citation>
    <scope>NUCLEOTIDE SEQUENCE</scope>
    <source>
        <strain evidence="1">86</strain>
    </source>
</reference>
<protein>
    <submittedName>
        <fullName evidence="1">Uncharacterized protein</fullName>
    </submittedName>
</protein>
<dbReference type="AntiFam" id="ANF00010">
    <property type="entry name" value="tRNA translation"/>
</dbReference>
<dbReference type="EMBL" id="FMJD01000006">
    <property type="protein sequence ID" value="SCM75460.1"/>
    <property type="molecule type" value="Genomic_DNA"/>
</dbReference>
<proteinExistence type="predicted"/>
<organism evidence="1">
    <name type="scientific">uncultured Pleomorphomonas sp</name>
    <dbReference type="NCBI Taxonomy" id="442121"/>
    <lineage>
        <taxon>Bacteria</taxon>
        <taxon>Pseudomonadati</taxon>
        <taxon>Pseudomonadota</taxon>
        <taxon>Alphaproteobacteria</taxon>
        <taxon>Hyphomicrobiales</taxon>
        <taxon>Pleomorphomonadaceae</taxon>
        <taxon>Pleomorphomonas</taxon>
        <taxon>environmental samples</taxon>
    </lineage>
</organism>